<organism evidence="1 2">
    <name type="scientific">Streptomyces coryli</name>
    <dbReference type="NCBI Taxonomy" id="1128680"/>
    <lineage>
        <taxon>Bacteria</taxon>
        <taxon>Bacillati</taxon>
        <taxon>Actinomycetota</taxon>
        <taxon>Actinomycetes</taxon>
        <taxon>Kitasatosporales</taxon>
        <taxon>Streptomycetaceae</taxon>
        <taxon>Streptomyces</taxon>
    </lineage>
</organism>
<dbReference type="Proteomes" id="UP000481583">
    <property type="component" value="Unassembled WGS sequence"/>
</dbReference>
<keyword evidence="2" id="KW-1185">Reference proteome</keyword>
<dbReference type="AlphaFoldDB" id="A0A6G4U001"/>
<dbReference type="EMBL" id="JAAKZV010000050">
    <property type="protein sequence ID" value="NGN65036.1"/>
    <property type="molecule type" value="Genomic_DNA"/>
</dbReference>
<gene>
    <name evidence="1" type="ORF">G5C51_14165</name>
</gene>
<evidence type="ECO:0000313" key="2">
    <source>
        <dbReference type="Proteomes" id="UP000481583"/>
    </source>
</evidence>
<dbReference type="InterPro" id="IPR011990">
    <property type="entry name" value="TPR-like_helical_dom_sf"/>
</dbReference>
<accession>A0A6G4U001</accession>
<dbReference type="SUPFAM" id="SSF48452">
    <property type="entry name" value="TPR-like"/>
    <property type="match status" value="1"/>
</dbReference>
<protein>
    <submittedName>
        <fullName evidence="1">Transcriptional regulator</fullName>
    </submittedName>
</protein>
<name>A0A6G4U001_9ACTN</name>
<proteinExistence type="predicted"/>
<dbReference type="RefSeq" id="WP_165237081.1">
    <property type="nucleotide sequence ID" value="NZ_JAAKZV010000050.1"/>
</dbReference>
<evidence type="ECO:0000313" key="1">
    <source>
        <dbReference type="EMBL" id="NGN65036.1"/>
    </source>
</evidence>
<reference evidence="1 2" key="1">
    <citation type="submission" date="2020-02" db="EMBL/GenBank/DDBJ databases">
        <title>Whole-genome analyses of novel actinobacteria.</title>
        <authorList>
            <person name="Sahin N."/>
        </authorList>
    </citation>
    <scope>NUCLEOTIDE SEQUENCE [LARGE SCALE GENOMIC DNA]</scope>
    <source>
        <strain evidence="1 2">A7024</strain>
    </source>
</reference>
<sequence>MEPNLLFAAVLEEAGFSHAGLAARVNDAGRSRDITLRYDHASVLRWLRGQRPVDPVPEVLCEVFGRRLRRTVRPADIGLAGPRPRADDAAPGRMAALWQADGRGSERLLTLQPEWGPGALLPVWQWRRTEALTLGEDGDPRLPGAAREHYERMYRQVGGVATRLRVVSYLAAEVGPRLRDGEKGADGRLLSRSAGSLAALAGVCAYDSDLHGLAQRYFTQALRLSARAGDRELGAYAIGLMTQQALTLRHYSQALACTDAALDGDPRWLSPALATDLYAMRAKAYAAQGDAASARAAARAAQAMAALIGSRAEPAETDYVERGRVEALLAETFLGLGELWQARLHAERAAAADGHTRGRVHRLAVLARVRLRQGEPEEAAGLVAPMLAAGTGMESTRLRDRYRLLRRELGGYDAAISRSAVERIDEALRIPL</sequence>
<dbReference type="Gene3D" id="1.25.40.10">
    <property type="entry name" value="Tetratricopeptide repeat domain"/>
    <property type="match status" value="1"/>
</dbReference>
<comment type="caution">
    <text evidence="1">The sequence shown here is derived from an EMBL/GenBank/DDBJ whole genome shotgun (WGS) entry which is preliminary data.</text>
</comment>